<name>A0AAX4KNY7_9TREE</name>
<feature type="compositionally biased region" description="Basic and acidic residues" evidence="1">
    <location>
        <begin position="239"/>
        <end position="255"/>
    </location>
</feature>
<dbReference type="Proteomes" id="UP001358614">
    <property type="component" value="Chromosome 1"/>
</dbReference>
<keyword evidence="3" id="KW-1185">Reference proteome</keyword>
<dbReference type="GeneID" id="91104327"/>
<evidence type="ECO:0000256" key="1">
    <source>
        <dbReference type="SAM" id="MobiDB-lite"/>
    </source>
</evidence>
<dbReference type="EMBL" id="CP144089">
    <property type="protein sequence ID" value="WWD07428.1"/>
    <property type="molecule type" value="Genomic_DNA"/>
</dbReference>
<dbReference type="KEGG" id="ker:91104327"/>
<proteinExistence type="predicted"/>
<accession>A0AAX4KNY7</accession>
<gene>
    <name evidence="2" type="ORF">V865_005526</name>
</gene>
<feature type="region of interest" description="Disordered" evidence="1">
    <location>
        <begin position="1"/>
        <end position="32"/>
    </location>
</feature>
<sequence>MYRHRNNPRSPQAGPGPSNTTTAQRSNIDEALDDWFAGKDPYSLQFDRLCIEQSFPAPYEDWEPGWRQPKFKPGVGYEKALAKERMLQPQNGGRSKKAQLGSIEESWGSGGPKRVWLGEEDERKGMFELDEDPPSRNASSFREEEEGLEEEDAEEKIRMKKEEFLANARRGTTYEKMKAPRDFFEGGKQSVEARREIEHLTQIARGGSEDPFSGRTVHSRDQEVVYPSVRNYSAPPRNGETRRMSFHAFEYDHSRSQNPLTQYNNEHRADDDMPNNQEYTIDHHGRIQGGDPFSSSGRPFHPGRQAIVPNQAADKGRYHQSDDYQIWLQRAQAGSGRRR</sequence>
<dbReference type="RefSeq" id="XP_066085395.1">
    <property type="nucleotide sequence ID" value="XM_066229298.1"/>
</dbReference>
<dbReference type="AlphaFoldDB" id="A0AAX4KNY7"/>
<feature type="region of interest" description="Disordered" evidence="1">
    <location>
        <begin position="85"/>
        <end position="160"/>
    </location>
</feature>
<protein>
    <submittedName>
        <fullName evidence="2">Uncharacterized protein</fullName>
    </submittedName>
</protein>
<evidence type="ECO:0000313" key="3">
    <source>
        <dbReference type="Proteomes" id="UP001358614"/>
    </source>
</evidence>
<feature type="compositionally biased region" description="Acidic residues" evidence="1">
    <location>
        <begin position="143"/>
        <end position="154"/>
    </location>
</feature>
<evidence type="ECO:0000313" key="2">
    <source>
        <dbReference type="EMBL" id="WWD07428.1"/>
    </source>
</evidence>
<reference evidence="2 3" key="1">
    <citation type="submission" date="2024-01" db="EMBL/GenBank/DDBJ databases">
        <title>Comparative genomics of Cryptococcus and Kwoniella reveals pathogenesis evolution and contrasting modes of karyotype evolution via chromosome fusion or intercentromeric recombination.</title>
        <authorList>
            <person name="Coelho M.A."/>
            <person name="David-Palma M."/>
            <person name="Shea T."/>
            <person name="Bowers K."/>
            <person name="McGinley-Smith S."/>
            <person name="Mohammad A.W."/>
            <person name="Gnirke A."/>
            <person name="Yurkov A.M."/>
            <person name="Nowrousian M."/>
            <person name="Sun S."/>
            <person name="Cuomo C.A."/>
            <person name="Heitman J."/>
        </authorList>
    </citation>
    <scope>NUCLEOTIDE SEQUENCE [LARGE SCALE GENOMIC DNA]</scope>
    <source>
        <strain evidence="2 3">PYCC6329</strain>
    </source>
</reference>
<organism evidence="2 3">
    <name type="scientific">Kwoniella europaea PYCC6329</name>
    <dbReference type="NCBI Taxonomy" id="1423913"/>
    <lineage>
        <taxon>Eukaryota</taxon>
        <taxon>Fungi</taxon>
        <taxon>Dikarya</taxon>
        <taxon>Basidiomycota</taxon>
        <taxon>Agaricomycotina</taxon>
        <taxon>Tremellomycetes</taxon>
        <taxon>Tremellales</taxon>
        <taxon>Cryptococcaceae</taxon>
        <taxon>Kwoniella</taxon>
    </lineage>
</organism>
<feature type="compositionally biased region" description="Polar residues" evidence="1">
    <location>
        <begin position="17"/>
        <end position="26"/>
    </location>
</feature>
<feature type="region of interest" description="Disordered" evidence="1">
    <location>
        <begin position="201"/>
        <end position="305"/>
    </location>
</feature>